<dbReference type="Pfam" id="PF00486">
    <property type="entry name" value="Trans_reg_C"/>
    <property type="match status" value="1"/>
</dbReference>
<organism evidence="10 11">
    <name type="scientific">Microbacterium candidum</name>
    <dbReference type="NCBI Taxonomy" id="3041922"/>
    <lineage>
        <taxon>Bacteria</taxon>
        <taxon>Bacillati</taxon>
        <taxon>Actinomycetota</taxon>
        <taxon>Actinomycetes</taxon>
        <taxon>Micrococcales</taxon>
        <taxon>Microbacteriaceae</taxon>
        <taxon>Microbacterium</taxon>
    </lineage>
</organism>
<evidence type="ECO:0000256" key="3">
    <source>
        <dbReference type="ARBA" id="ARBA00023015"/>
    </source>
</evidence>
<dbReference type="RefSeq" id="WP_286288860.1">
    <property type="nucleotide sequence ID" value="NZ_JASXSZ010000003.1"/>
</dbReference>
<dbReference type="SMART" id="SM00448">
    <property type="entry name" value="REC"/>
    <property type="match status" value="1"/>
</dbReference>
<protein>
    <submittedName>
        <fullName evidence="10">Response regulator transcription factor</fullName>
    </submittedName>
</protein>
<feature type="domain" description="OmpR/PhoB-type" evidence="9">
    <location>
        <begin position="136"/>
        <end position="241"/>
    </location>
</feature>
<evidence type="ECO:0000256" key="2">
    <source>
        <dbReference type="ARBA" id="ARBA00023012"/>
    </source>
</evidence>
<dbReference type="PANTHER" id="PTHR48111">
    <property type="entry name" value="REGULATOR OF RPOS"/>
    <property type="match status" value="1"/>
</dbReference>
<evidence type="ECO:0000256" key="6">
    <source>
        <dbReference type="PROSITE-ProRule" id="PRU00169"/>
    </source>
</evidence>
<keyword evidence="11" id="KW-1185">Reference proteome</keyword>
<gene>
    <name evidence="10" type="ORF">QSV35_11325</name>
</gene>
<feature type="modified residue" description="4-aspartylphosphate" evidence="6">
    <location>
        <position position="55"/>
    </location>
</feature>
<evidence type="ECO:0000256" key="1">
    <source>
        <dbReference type="ARBA" id="ARBA00022553"/>
    </source>
</evidence>
<keyword evidence="3" id="KW-0805">Transcription regulation</keyword>
<dbReference type="SUPFAM" id="SSF52172">
    <property type="entry name" value="CheY-like"/>
    <property type="match status" value="1"/>
</dbReference>
<accession>A0ABT7MZR3</accession>
<feature type="domain" description="Response regulatory" evidence="8">
    <location>
        <begin position="6"/>
        <end position="119"/>
    </location>
</feature>
<name>A0ABT7MZR3_9MICO</name>
<comment type="caution">
    <text evidence="10">The sequence shown here is derived from an EMBL/GenBank/DDBJ whole genome shotgun (WGS) entry which is preliminary data.</text>
</comment>
<dbReference type="PANTHER" id="PTHR48111:SF1">
    <property type="entry name" value="TWO-COMPONENT RESPONSE REGULATOR ORR33"/>
    <property type="match status" value="1"/>
</dbReference>
<dbReference type="InterPro" id="IPR001867">
    <property type="entry name" value="OmpR/PhoB-type_DNA-bd"/>
</dbReference>
<evidence type="ECO:0000313" key="10">
    <source>
        <dbReference type="EMBL" id="MDL9979922.1"/>
    </source>
</evidence>
<dbReference type="Gene3D" id="6.10.250.690">
    <property type="match status" value="1"/>
</dbReference>
<proteinExistence type="predicted"/>
<dbReference type="PROSITE" id="PS50110">
    <property type="entry name" value="RESPONSE_REGULATORY"/>
    <property type="match status" value="1"/>
</dbReference>
<dbReference type="EMBL" id="JASXSZ010000003">
    <property type="protein sequence ID" value="MDL9979922.1"/>
    <property type="molecule type" value="Genomic_DNA"/>
</dbReference>
<keyword evidence="5" id="KW-0804">Transcription</keyword>
<evidence type="ECO:0000256" key="7">
    <source>
        <dbReference type="PROSITE-ProRule" id="PRU01091"/>
    </source>
</evidence>
<evidence type="ECO:0000256" key="4">
    <source>
        <dbReference type="ARBA" id="ARBA00023125"/>
    </source>
</evidence>
<dbReference type="CDD" id="cd00383">
    <property type="entry name" value="trans_reg_C"/>
    <property type="match status" value="1"/>
</dbReference>
<evidence type="ECO:0000259" key="9">
    <source>
        <dbReference type="PROSITE" id="PS51755"/>
    </source>
</evidence>
<dbReference type="SMART" id="SM00862">
    <property type="entry name" value="Trans_reg_C"/>
    <property type="match status" value="1"/>
</dbReference>
<dbReference type="InterPro" id="IPR011006">
    <property type="entry name" value="CheY-like_superfamily"/>
</dbReference>
<evidence type="ECO:0000256" key="5">
    <source>
        <dbReference type="ARBA" id="ARBA00023163"/>
    </source>
</evidence>
<dbReference type="PROSITE" id="PS51755">
    <property type="entry name" value="OMPR_PHOB"/>
    <property type="match status" value="1"/>
</dbReference>
<keyword evidence="1 6" id="KW-0597">Phosphoprotein</keyword>
<keyword evidence="2" id="KW-0902">Two-component regulatory system</keyword>
<sequence length="242" mass="26285">MDGARVAVVVEDDEDIRSLLSAVLEQAGFAVHSTGTAVEAIDLVRTHDPVVTTLDVGLPGMDGFEAARRIRRISPTYIVMLTARTEEIDALQGLESGADDYITKPFRPRELRARIDAMLRRPRVQPDATSATPAAPEWIEHDGLRVNPGMRLVVADGQDVDLTRSEFDILVELLGAGGRVVSKSRLALLVRGEDDPTAYVGDNDARAIEVHVANLRRKLGDAPSAPRWVETVRGVGYRTSAG</sequence>
<dbReference type="InterPro" id="IPR036388">
    <property type="entry name" value="WH-like_DNA-bd_sf"/>
</dbReference>
<dbReference type="CDD" id="cd17574">
    <property type="entry name" value="REC_OmpR"/>
    <property type="match status" value="1"/>
</dbReference>
<dbReference type="InterPro" id="IPR039420">
    <property type="entry name" value="WalR-like"/>
</dbReference>
<feature type="DNA-binding region" description="OmpR/PhoB-type" evidence="7">
    <location>
        <begin position="136"/>
        <end position="241"/>
    </location>
</feature>
<dbReference type="InterPro" id="IPR016032">
    <property type="entry name" value="Sig_transdc_resp-reg_C-effctor"/>
</dbReference>
<dbReference type="SUPFAM" id="SSF46894">
    <property type="entry name" value="C-terminal effector domain of the bipartite response regulators"/>
    <property type="match status" value="1"/>
</dbReference>
<reference evidence="10 11" key="1">
    <citation type="submission" date="2023-06" db="EMBL/GenBank/DDBJ databases">
        <title>Microbacterium sp. nov., isolated from a waste landfill.</title>
        <authorList>
            <person name="Wen W."/>
        </authorList>
    </citation>
    <scope>NUCLEOTIDE SEQUENCE [LARGE SCALE GENOMIC DNA]</scope>
    <source>
        <strain evidence="10 11">ASV49</strain>
    </source>
</reference>
<dbReference type="Gene3D" id="3.40.50.2300">
    <property type="match status" value="1"/>
</dbReference>
<dbReference type="Proteomes" id="UP001235064">
    <property type="component" value="Unassembled WGS sequence"/>
</dbReference>
<evidence type="ECO:0000313" key="11">
    <source>
        <dbReference type="Proteomes" id="UP001235064"/>
    </source>
</evidence>
<dbReference type="Gene3D" id="1.10.10.10">
    <property type="entry name" value="Winged helix-like DNA-binding domain superfamily/Winged helix DNA-binding domain"/>
    <property type="match status" value="1"/>
</dbReference>
<dbReference type="Pfam" id="PF00072">
    <property type="entry name" value="Response_reg"/>
    <property type="match status" value="1"/>
</dbReference>
<evidence type="ECO:0000259" key="8">
    <source>
        <dbReference type="PROSITE" id="PS50110"/>
    </source>
</evidence>
<dbReference type="InterPro" id="IPR001789">
    <property type="entry name" value="Sig_transdc_resp-reg_receiver"/>
</dbReference>
<keyword evidence="4 7" id="KW-0238">DNA-binding</keyword>